<keyword evidence="1" id="KW-1133">Transmembrane helix</keyword>
<reference evidence="2" key="1">
    <citation type="submission" date="2018-11" db="EMBL/GenBank/DDBJ databases">
        <authorList>
            <consortium name="Genoscope - CEA"/>
            <person name="William W."/>
        </authorList>
    </citation>
    <scope>NUCLEOTIDE SEQUENCE</scope>
</reference>
<name>A0A3P6DDV4_BRAOL</name>
<accession>A0A3P6DDV4</accession>
<keyword evidence="1" id="KW-0812">Transmembrane</keyword>
<dbReference type="EMBL" id="LR031874">
    <property type="protein sequence ID" value="VDD22414.1"/>
    <property type="molecule type" value="Genomic_DNA"/>
</dbReference>
<evidence type="ECO:0000256" key="1">
    <source>
        <dbReference type="SAM" id="Phobius"/>
    </source>
</evidence>
<proteinExistence type="predicted"/>
<feature type="transmembrane region" description="Helical" evidence="1">
    <location>
        <begin position="76"/>
        <end position="97"/>
    </location>
</feature>
<protein>
    <submittedName>
        <fullName evidence="2">Uncharacterized protein</fullName>
    </submittedName>
</protein>
<organism evidence="2">
    <name type="scientific">Brassica oleracea</name>
    <name type="common">Wild cabbage</name>
    <dbReference type="NCBI Taxonomy" id="3712"/>
    <lineage>
        <taxon>Eukaryota</taxon>
        <taxon>Viridiplantae</taxon>
        <taxon>Streptophyta</taxon>
        <taxon>Embryophyta</taxon>
        <taxon>Tracheophyta</taxon>
        <taxon>Spermatophyta</taxon>
        <taxon>Magnoliopsida</taxon>
        <taxon>eudicotyledons</taxon>
        <taxon>Gunneridae</taxon>
        <taxon>Pentapetalae</taxon>
        <taxon>rosids</taxon>
        <taxon>malvids</taxon>
        <taxon>Brassicales</taxon>
        <taxon>Brassicaceae</taxon>
        <taxon>Brassiceae</taxon>
        <taxon>Brassica</taxon>
    </lineage>
</organism>
<gene>
    <name evidence="2" type="ORF">BOLC2T08656H</name>
</gene>
<keyword evidence="1" id="KW-0472">Membrane</keyword>
<evidence type="ECO:0000313" key="2">
    <source>
        <dbReference type="EMBL" id="VDD22414.1"/>
    </source>
</evidence>
<sequence>MLRISSLYSGSSRWCVVTSVAKFVADFHAFYAAACSDSSSLCVFSDSHGFSSLSSTLGISILSCLCAMYASIQCVFVSRIAFDAAVYLTSMVASLYLNNSSMAGV</sequence>
<dbReference type="AlphaFoldDB" id="A0A3P6DDV4"/>